<dbReference type="Gene3D" id="3.10.580.10">
    <property type="entry name" value="CBS-domain"/>
    <property type="match status" value="1"/>
</dbReference>
<evidence type="ECO:0000313" key="4">
    <source>
        <dbReference type="EMBL" id="BDG03165.1"/>
    </source>
</evidence>
<dbReference type="PANTHER" id="PTHR43080:SF2">
    <property type="entry name" value="CBS DOMAIN-CONTAINING PROTEIN"/>
    <property type="match status" value="1"/>
</dbReference>
<dbReference type="Pfam" id="PF00571">
    <property type="entry name" value="CBS"/>
    <property type="match status" value="2"/>
</dbReference>
<dbReference type="RefSeq" id="WP_248360927.1">
    <property type="nucleotide sequence ID" value="NZ_AP025591.1"/>
</dbReference>
<evidence type="ECO:0000259" key="3">
    <source>
        <dbReference type="PROSITE" id="PS51371"/>
    </source>
</evidence>
<feature type="domain" description="CBS" evidence="3">
    <location>
        <begin position="71"/>
        <end position="127"/>
    </location>
</feature>
<accession>A0ABN6MU45</accession>
<keyword evidence="1 2" id="KW-0129">CBS domain</keyword>
<dbReference type="PROSITE" id="PS51371">
    <property type="entry name" value="CBS"/>
    <property type="match status" value="2"/>
</dbReference>
<evidence type="ECO:0000256" key="2">
    <source>
        <dbReference type="PROSITE-ProRule" id="PRU00703"/>
    </source>
</evidence>
<keyword evidence="5" id="KW-1185">Reference proteome</keyword>
<gene>
    <name evidence="4" type="ORF">AMOR_21610</name>
</gene>
<protein>
    <submittedName>
        <fullName evidence="4">Inosine-5-monophosphate dehydrogenase</fullName>
    </submittedName>
</protein>
<evidence type="ECO:0000256" key="1">
    <source>
        <dbReference type="ARBA" id="ARBA00023122"/>
    </source>
</evidence>
<sequence>MRVEELMSSATGCRADDSVRDCARVMRDESIGFMPICDDHERPIGAITDRDLAVRVLADGRSPDEKVQSFMSRGVISCRLGADVQDAERLMREKRKSRIMVCDDDGKLKGVISLADIADIESEQSAGATLQQVKSDQPSATH</sequence>
<feature type="domain" description="CBS" evidence="3">
    <location>
        <begin position="6"/>
        <end position="65"/>
    </location>
</feature>
<name>A0ABN6MU45_9BACT</name>
<organism evidence="4 5">
    <name type="scientific">Anaeromyxobacter oryzae</name>
    <dbReference type="NCBI Taxonomy" id="2918170"/>
    <lineage>
        <taxon>Bacteria</taxon>
        <taxon>Pseudomonadati</taxon>
        <taxon>Myxococcota</taxon>
        <taxon>Myxococcia</taxon>
        <taxon>Myxococcales</taxon>
        <taxon>Cystobacterineae</taxon>
        <taxon>Anaeromyxobacteraceae</taxon>
        <taxon>Anaeromyxobacter</taxon>
    </lineage>
</organism>
<dbReference type="InterPro" id="IPR051257">
    <property type="entry name" value="Diverse_CBS-Domain"/>
</dbReference>
<evidence type="ECO:0000313" key="5">
    <source>
        <dbReference type="Proteomes" id="UP001162891"/>
    </source>
</evidence>
<proteinExistence type="predicted"/>
<reference evidence="5" key="1">
    <citation type="journal article" date="2022" name="Int. J. Syst. Evol. Microbiol.">
        <title>Anaeromyxobacter oryzae sp. nov., Anaeromyxobacter diazotrophicus sp. nov. and Anaeromyxobacter paludicola sp. nov., isolated from paddy soils.</title>
        <authorList>
            <person name="Itoh H."/>
            <person name="Xu Z."/>
            <person name="Mise K."/>
            <person name="Masuda Y."/>
            <person name="Ushijima N."/>
            <person name="Hayakawa C."/>
            <person name="Shiratori Y."/>
            <person name="Senoo K."/>
        </authorList>
    </citation>
    <scope>NUCLEOTIDE SEQUENCE [LARGE SCALE GENOMIC DNA]</scope>
    <source>
        <strain evidence="5">Red232</strain>
    </source>
</reference>
<dbReference type="PANTHER" id="PTHR43080">
    <property type="entry name" value="CBS DOMAIN-CONTAINING PROTEIN CBSX3, MITOCHONDRIAL"/>
    <property type="match status" value="1"/>
</dbReference>
<dbReference type="EMBL" id="AP025591">
    <property type="protein sequence ID" value="BDG03165.1"/>
    <property type="molecule type" value="Genomic_DNA"/>
</dbReference>
<dbReference type="Proteomes" id="UP001162891">
    <property type="component" value="Chromosome"/>
</dbReference>
<dbReference type="SMART" id="SM00116">
    <property type="entry name" value="CBS"/>
    <property type="match status" value="2"/>
</dbReference>
<dbReference type="InterPro" id="IPR046342">
    <property type="entry name" value="CBS_dom_sf"/>
</dbReference>
<dbReference type="InterPro" id="IPR000644">
    <property type="entry name" value="CBS_dom"/>
</dbReference>
<dbReference type="SUPFAM" id="SSF54631">
    <property type="entry name" value="CBS-domain pair"/>
    <property type="match status" value="1"/>
</dbReference>